<evidence type="ECO:0000313" key="3">
    <source>
        <dbReference type="Proteomes" id="UP001212602"/>
    </source>
</evidence>
<evidence type="ECO:0000259" key="1">
    <source>
        <dbReference type="Pfam" id="PF09345"/>
    </source>
</evidence>
<organism evidence="2 3">
    <name type="scientific">Xenophilus arseniciresistens</name>
    <dbReference type="NCBI Taxonomy" id="1283306"/>
    <lineage>
        <taxon>Bacteria</taxon>
        <taxon>Pseudomonadati</taxon>
        <taxon>Pseudomonadota</taxon>
        <taxon>Betaproteobacteria</taxon>
        <taxon>Burkholderiales</taxon>
        <taxon>Comamonadaceae</taxon>
        <taxon>Xenophilus</taxon>
    </lineage>
</organism>
<dbReference type="EMBL" id="JAQIPB010000007">
    <property type="protein sequence ID" value="MDA7417672.1"/>
    <property type="molecule type" value="Genomic_DNA"/>
</dbReference>
<proteinExistence type="predicted"/>
<name>A0AAE3NC81_9BURK</name>
<dbReference type="Proteomes" id="UP001212602">
    <property type="component" value="Unassembled WGS sequence"/>
</dbReference>
<dbReference type="RefSeq" id="WP_271428915.1">
    <property type="nucleotide sequence ID" value="NZ_JAQIPB010000007.1"/>
</dbReference>
<dbReference type="Pfam" id="PF09345">
    <property type="entry name" value="SiaC"/>
    <property type="match status" value="1"/>
</dbReference>
<reference evidence="2" key="1">
    <citation type="submission" date="2023-01" db="EMBL/GenBank/DDBJ databases">
        <title>Xenophilus mangrovi sp. nov., isolated from soil of Mangrove nature reserve.</title>
        <authorList>
            <person name="Xu S."/>
            <person name="Liu Z."/>
            <person name="Xu Y."/>
        </authorList>
    </citation>
    <scope>NUCLEOTIDE SEQUENCE</scope>
    <source>
        <strain evidence="2">YW8</strain>
    </source>
</reference>
<dbReference type="AlphaFoldDB" id="A0AAE3NC81"/>
<keyword evidence="3" id="KW-1185">Reference proteome</keyword>
<sequence length="129" mass="13979">MQNLYIAATPSSPEVDFRFDTHALSLTGESYPENAAAFYGQILAPLKDYLAQQSGTTIAVHIALAYFNSSSTKMLFNLIEALSSAAEAGNTVTLSWYHDEEDDTILEFGQELSDDFPAIGFSCRPVGSA</sequence>
<evidence type="ECO:0000313" key="2">
    <source>
        <dbReference type="EMBL" id="MDA7417672.1"/>
    </source>
</evidence>
<feature type="domain" description="SiaC family regulatory phosphoprotein" evidence="1">
    <location>
        <begin position="6"/>
        <end position="124"/>
    </location>
</feature>
<comment type="caution">
    <text evidence="2">The sequence shown here is derived from an EMBL/GenBank/DDBJ whole genome shotgun (WGS) entry which is preliminary data.</text>
</comment>
<accession>A0AAE3NC81</accession>
<gene>
    <name evidence="2" type="ORF">PGB34_15015</name>
</gene>
<protein>
    <submittedName>
        <fullName evidence="2">DUF1987 domain-containing protein</fullName>
    </submittedName>
</protein>
<dbReference type="InterPro" id="IPR018530">
    <property type="entry name" value="SiaC"/>
</dbReference>